<keyword evidence="4" id="KW-0460">Magnesium</keyword>
<accession>A0A1H6CJR5</accession>
<dbReference type="SUPFAM" id="SSF88713">
    <property type="entry name" value="Glycoside hydrolase/deacetylase"/>
    <property type="match status" value="1"/>
</dbReference>
<dbReference type="OrthoDB" id="9774177at2"/>
<dbReference type="PANTHER" id="PTHR31609">
    <property type="entry name" value="YDJC DEACETYLASE FAMILY MEMBER"/>
    <property type="match status" value="1"/>
</dbReference>
<dbReference type="Proteomes" id="UP000236731">
    <property type="component" value="Unassembled WGS sequence"/>
</dbReference>
<dbReference type="Gene3D" id="3.20.20.370">
    <property type="entry name" value="Glycoside hydrolase/deacetylase"/>
    <property type="match status" value="1"/>
</dbReference>
<proteinExistence type="predicted"/>
<protein>
    <recommendedName>
        <fullName evidence="8">ChbG/HpnK family deacetylase</fullName>
    </recommendedName>
</protein>
<sequence>MERIIAFIYLILLLPVALNAQQKPRLIVRADDLGSFASANQAILLTVDQGITTSVELMMNCPWTPEALNLLKDYPNLDVGVHLMITSEWDNYKWRPLTQAPSITDSLGFFYSFINPNPLAPGRAIQEHVWNLADIEREFRAQIEMAKATVPQVSHISTHILCGIWDEDVKTMLDRLAKEYKLPQDFDYNIELFPMDPFDKSADLQTKISRFIDALELLEPTKTYLFVEHPGLDVDEMETVGHEGYRNVRKDRSDITKILTHPEVRQKIKDLGIELVDFKQAGLK</sequence>
<evidence type="ECO:0000313" key="6">
    <source>
        <dbReference type="EMBL" id="SEG73209.1"/>
    </source>
</evidence>
<comment type="cofactor">
    <cofactor evidence="1">
        <name>Mg(2+)</name>
        <dbReference type="ChEBI" id="CHEBI:18420"/>
    </cofactor>
</comment>
<keyword evidence="3" id="KW-0378">Hydrolase</keyword>
<keyword evidence="5" id="KW-0119">Carbohydrate metabolism</keyword>
<evidence type="ECO:0000256" key="1">
    <source>
        <dbReference type="ARBA" id="ARBA00001946"/>
    </source>
</evidence>
<dbReference type="GO" id="GO:0016787">
    <property type="term" value="F:hydrolase activity"/>
    <property type="evidence" value="ECO:0007669"/>
    <property type="project" value="UniProtKB-KW"/>
</dbReference>
<reference evidence="7" key="1">
    <citation type="submission" date="2016-10" db="EMBL/GenBank/DDBJ databases">
        <authorList>
            <person name="Varghese N."/>
            <person name="Submissions S."/>
        </authorList>
    </citation>
    <scope>NUCLEOTIDE SEQUENCE [LARGE SCALE GENOMIC DNA]</scope>
    <source>
        <strain evidence="7">DSM 22361</strain>
    </source>
</reference>
<keyword evidence="2" id="KW-0479">Metal-binding</keyword>
<dbReference type="GO" id="GO:0019213">
    <property type="term" value="F:deacetylase activity"/>
    <property type="evidence" value="ECO:0007669"/>
    <property type="project" value="TreeGrafter"/>
</dbReference>
<organism evidence="6 7">
    <name type="scientific">Sphingobacterium lactis</name>
    <dbReference type="NCBI Taxonomy" id="797291"/>
    <lineage>
        <taxon>Bacteria</taxon>
        <taxon>Pseudomonadati</taxon>
        <taxon>Bacteroidota</taxon>
        <taxon>Sphingobacteriia</taxon>
        <taxon>Sphingobacteriales</taxon>
        <taxon>Sphingobacteriaceae</taxon>
        <taxon>Sphingobacterium</taxon>
    </lineage>
</organism>
<evidence type="ECO:0000313" key="7">
    <source>
        <dbReference type="Proteomes" id="UP000236731"/>
    </source>
</evidence>
<gene>
    <name evidence="6" type="ORF">SAMN05421877_11644</name>
</gene>
<dbReference type="GO" id="GO:0005975">
    <property type="term" value="P:carbohydrate metabolic process"/>
    <property type="evidence" value="ECO:0007669"/>
    <property type="project" value="InterPro"/>
</dbReference>
<dbReference type="AlphaFoldDB" id="A0A1H6CJR5"/>
<evidence type="ECO:0000256" key="5">
    <source>
        <dbReference type="ARBA" id="ARBA00023277"/>
    </source>
</evidence>
<evidence type="ECO:0000256" key="3">
    <source>
        <dbReference type="ARBA" id="ARBA00022801"/>
    </source>
</evidence>
<dbReference type="InterPro" id="IPR006879">
    <property type="entry name" value="YdjC-like"/>
</dbReference>
<dbReference type="RefSeq" id="WP_103907827.1">
    <property type="nucleotide sequence ID" value="NZ_CP049246.1"/>
</dbReference>
<dbReference type="EMBL" id="FNUT01000016">
    <property type="protein sequence ID" value="SEG73209.1"/>
    <property type="molecule type" value="Genomic_DNA"/>
</dbReference>
<name>A0A1H6CJR5_9SPHI</name>
<evidence type="ECO:0000256" key="4">
    <source>
        <dbReference type="ARBA" id="ARBA00022842"/>
    </source>
</evidence>
<evidence type="ECO:0000256" key="2">
    <source>
        <dbReference type="ARBA" id="ARBA00022723"/>
    </source>
</evidence>
<dbReference type="GO" id="GO:0046872">
    <property type="term" value="F:metal ion binding"/>
    <property type="evidence" value="ECO:0007669"/>
    <property type="project" value="UniProtKB-KW"/>
</dbReference>
<dbReference type="PANTHER" id="PTHR31609:SF1">
    <property type="entry name" value="CARBOHYDRATE DEACETYLASE"/>
    <property type="match status" value="1"/>
</dbReference>
<dbReference type="Pfam" id="PF04794">
    <property type="entry name" value="YdjC"/>
    <property type="match status" value="1"/>
</dbReference>
<evidence type="ECO:0008006" key="8">
    <source>
        <dbReference type="Google" id="ProtNLM"/>
    </source>
</evidence>
<dbReference type="InterPro" id="IPR011330">
    <property type="entry name" value="Glyco_hydro/deAcase_b/a-brl"/>
</dbReference>
<keyword evidence="7" id="KW-1185">Reference proteome</keyword>